<evidence type="ECO:0000256" key="4">
    <source>
        <dbReference type="ARBA" id="ARBA00022747"/>
    </source>
</evidence>
<dbReference type="EC" id="2.1.1.37" evidence="8"/>
<dbReference type="Proteomes" id="UP000223296">
    <property type="component" value="Unassembled WGS sequence"/>
</dbReference>
<evidence type="ECO:0000256" key="8">
    <source>
        <dbReference type="RuleBase" id="RU000417"/>
    </source>
</evidence>
<keyword evidence="2 6" id="KW-0808">Transferase</keyword>
<evidence type="ECO:0000256" key="6">
    <source>
        <dbReference type="PROSITE-ProRule" id="PRU01016"/>
    </source>
</evidence>
<evidence type="ECO:0000256" key="7">
    <source>
        <dbReference type="RuleBase" id="RU000416"/>
    </source>
</evidence>
<dbReference type="PANTHER" id="PTHR10629:SF52">
    <property type="entry name" value="DNA (CYTOSINE-5)-METHYLTRANSFERASE 1"/>
    <property type="match status" value="1"/>
</dbReference>
<name>A0AA44ZG85_NEIGO</name>
<dbReference type="NCBIfam" id="TIGR00675">
    <property type="entry name" value="dcm"/>
    <property type="match status" value="1"/>
</dbReference>
<dbReference type="AlphaFoldDB" id="A0AA44ZG85"/>
<accession>A0AA44ZG85</accession>
<dbReference type="InterPro" id="IPR001525">
    <property type="entry name" value="C5_MeTfrase"/>
</dbReference>
<keyword evidence="4" id="KW-0680">Restriction system</keyword>
<dbReference type="Gene3D" id="3.40.50.150">
    <property type="entry name" value="Vaccinia Virus protein VP39"/>
    <property type="match status" value="2"/>
</dbReference>
<dbReference type="GO" id="GO:0044027">
    <property type="term" value="P:negative regulation of gene expression via chromosomal CpG island methylation"/>
    <property type="evidence" value="ECO:0007669"/>
    <property type="project" value="TreeGrafter"/>
</dbReference>
<protein>
    <recommendedName>
        <fullName evidence="8">Cytosine-specific methyltransferase</fullName>
        <ecNumber evidence="8">2.1.1.37</ecNumber>
    </recommendedName>
</protein>
<dbReference type="InterPro" id="IPR050390">
    <property type="entry name" value="C5-Methyltransferase"/>
</dbReference>
<dbReference type="SUPFAM" id="SSF53335">
    <property type="entry name" value="S-adenosyl-L-methionine-dependent methyltransferases"/>
    <property type="match status" value="1"/>
</dbReference>
<gene>
    <name evidence="9" type="ORF">N776_04855</name>
</gene>
<dbReference type="InterPro" id="IPR018117">
    <property type="entry name" value="C5_DNA_meth_AS"/>
</dbReference>
<dbReference type="InterPro" id="IPR031303">
    <property type="entry name" value="C5_meth_CS"/>
</dbReference>
<dbReference type="GO" id="GO:0003886">
    <property type="term" value="F:DNA (cytosine-5-)-methyltransferase activity"/>
    <property type="evidence" value="ECO:0007669"/>
    <property type="project" value="UniProtKB-EC"/>
</dbReference>
<dbReference type="GeneID" id="66753207"/>
<dbReference type="PROSITE" id="PS51679">
    <property type="entry name" value="SAM_MT_C5"/>
    <property type="match status" value="1"/>
</dbReference>
<reference evidence="9 10" key="1">
    <citation type="submission" date="2013-08" db="EMBL/GenBank/DDBJ databases">
        <authorList>
            <person name="Trees D."/>
        </authorList>
    </citation>
    <scope>NUCLEOTIDE SEQUENCE [LARGE SCALE GENOMIC DNA]</scope>
    <source>
        <strain evidence="9 10">3502</strain>
    </source>
</reference>
<dbReference type="PROSITE" id="PS00094">
    <property type="entry name" value="C5_MTASE_1"/>
    <property type="match status" value="1"/>
</dbReference>
<evidence type="ECO:0000313" key="10">
    <source>
        <dbReference type="Proteomes" id="UP000223296"/>
    </source>
</evidence>
<dbReference type="CDD" id="cd00315">
    <property type="entry name" value="Cyt_C5_DNA_methylase"/>
    <property type="match status" value="1"/>
</dbReference>
<dbReference type="InterPro" id="IPR029063">
    <property type="entry name" value="SAM-dependent_MTases_sf"/>
</dbReference>
<proteinExistence type="inferred from homology"/>
<dbReference type="PROSITE" id="PS00095">
    <property type="entry name" value="C5_MTASE_2"/>
    <property type="match status" value="1"/>
</dbReference>
<organism evidence="9 10">
    <name type="scientific">Neisseria gonorrhoeae 3502</name>
    <dbReference type="NCBI Taxonomy" id="1193404"/>
    <lineage>
        <taxon>Bacteria</taxon>
        <taxon>Pseudomonadati</taxon>
        <taxon>Pseudomonadota</taxon>
        <taxon>Betaproteobacteria</taxon>
        <taxon>Neisseriales</taxon>
        <taxon>Neisseriaceae</taxon>
        <taxon>Neisseria</taxon>
    </lineage>
</organism>
<evidence type="ECO:0000256" key="3">
    <source>
        <dbReference type="ARBA" id="ARBA00022691"/>
    </source>
</evidence>
<dbReference type="PANTHER" id="PTHR10629">
    <property type="entry name" value="CYTOSINE-SPECIFIC METHYLTRANSFERASE"/>
    <property type="match status" value="1"/>
</dbReference>
<comment type="caution">
    <text evidence="9">The sequence shown here is derived from an EMBL/GenBank/DDBJ whole genome shotgun (WGS) entry which is preliminary data.</text>
</comment>
<evidence type="ECO:0000256" key="1">
    <source>
        <dbReference type="ARBA" id="ARBA00022603"/>
    </source>
</evidence>
<comment type="catalytic activity">
    <reaction evidence="5 8">
        <text>a 2'-deoxycytidine in DNA + S-adenosyl-L-methionine = a 5-methyl-2'-deoxycytidine in DNA + S-adenosyl-L-homocysteine + H(+)</text>
        <dbReference type="Rhea" id="RHEA:13681"/>
        <dbReference type="Rhea" id="RHEA-COMP:11369"/>
        <dbReference type="Rhea" id="RHEA-COMP:11370"/>
        <dbReference type="ChEBI" id="CHEBI:15378"/>
        <dbReference type="ChEBI" id="CHEBI:57856"/>
        <dbReference type="ChEBI" id="CHEBI:59789"/>
        <dbReference type="ChEBI" id="CHEBI:85452"/>
        <dbReference type="ChEBI" id="CHEBI:85454"/>
        <dbReference type="EC" id="2.1.1.37"/>
    </reaction>
</comment>
<dbReference type="PRINTS" id="PR00105">
    <property type="entry name" value="C5METTRFRASE"/>
</dbReference>
<keyword evidence="1 6" id="KW-0489">Methyltransferase</keyword>
<comment type="similarity">
    <text evidence="6 7">Belongs to the class I-like SAM-binding methyltransferase superfamily. C5-methyltransferase family.</text>
</comment>
<dbReference type="GO" id="GO:0032259">
    <property type="term" value="P:methylation"/>
    <property type="evidence" value="ECO:0007669"/>
    <property type="project" value="UniProtKB-KW"/>
</dbReference>
<evidence type="ECO:0000313" key="9">
    <source>
        <dbReference type="EMBL" id="PHJ34827.1"/>
    </source>
</evidence>
<sequence>MQFTSLEICAGAGGQALGLERAGFSHVALIEIEPSACQTLRLNRPDWNVIEGDVRLFQGEGYDGIDLLAGGVPCPPFSKAGKQLGKDDERDLFPEAIRLAKETDPKAIMLENVRGLLDPKFENYRNHITEQFAKLGYLGQWKLLYAADYGVSQLRPRVLFVALKNEYTNFFKWPEPNSEQPKTVGELLFDLMSENNWQGAHNWRLKAAQIAPTLVGGSKKHGGADLGPTRSKRAWAELGVDGSGLWDSAPPEDFSGMPRLTVRMTARIQGFPDNWQFFGKKTPMYRQIGNAFPPPVAEAVGRQIIKALKKEN</sequence>
<evidence type="ECO:0000256" key="2">
    <source>
        <dbReference type="ARBA" id="ARBA00022679"/>
    </source>
</evidence>
<dbReference type="GO" id="GO:0009307">
    <property type="term" value="P:DNA restriction-modification system"/>
    <property type="evidence" value="ECO:0007669"/>
    <property type="project" value="UniProtKB-KW"/>
</dbReference>
<dbReference type="Pfam" id="PF00145">
    <property type="entry name" value="DNA_methylase"/>
    <property type="match status" value="1"/>
</dbReference>
<evidence type="ECO:0000256" key="5">
    <source>
        <dbReference type="ARBA" id="ARBA00047422"/>
    </source>
</evidence>
<dbReference type="RefSeq" id="WP_003688521.1">
    <property type="nucleotide sequence ID" value="NZ_AVBE01000002.1"/>
</dbReference>
<feature type="active site" evidence="6">
    <location>
        <position position="74"/>
    </location>
</feature>
<keyword evidence="3 6" id="KW-0949">S-adenosyl-L-methionine</keyword>
<dbReference type="EMBL" id="AVBE01000002">
    <property type="protein sequence ID" value="PHJ34827.1"/>
    <property type="molecule type" value="Genomic_DNA"/>
</dbReference>
<dbReference type="GO" id="GO:0003677">
    <property type="term" value="F:DNA binding"/>
    <property type="evidence" value="ECO:0007669"/>
    <property type="project" value="TreeGrafter"/>
</dbReference>